<feature type="compositionally biased region" description="Low complexity" evidence="1">
    <location>
        <begin position="47"/>
        <end position="66"/>
    </location>
</feature>
<proteinExistence type="predicted"/>
<dbReference type="EMBL" id="JBJUIK010000003">
    <property type="protein sequence ID" value="KAL3533264.1"/>
    <property type="molecule type" value="Genomic_DNA"/>
</dbReference>
<accession>A0ABD3APX7</accession>
<evidence type="ECO:0000313" key="2">
    <source>
        <dbReference type="EMBL" id="KAL3533264.1"/>
    </source>
</evidence>
<comment type="caution">
    <text evidence="2">The sequence shown here is derived from an EMBL/GenBank/DDBJ whole genome shotgun (WGS) entry which is preliminary data.</text>
</comment>
<dbReference type="AlphaFoldDB" id="A0ABD3APX7"/>
<name>A0ABD3APX7_9GENT</name>
<evidence type="ECO:0000313" key="3">
    <source>
        <dbReference type="Proteomes" id="UP001630127"/>
    </source>
</evidence>
<gene>
    <name evidence="2" type="ORF">ACH5RR_006785</name>
</gene>
<evidence type="ECO:0000256" key="1">
    <source>
        <dbReference type="SAM" id="MobiDB-lite"/>
    </source>
</evidence>
<reference evidence="2 3" key="1">
    <citation type="submission" date="2024-11" db="EMBL/GenBank/DDBJ databases">
        <title>A near-complete genome assembly of Cinchona calisaya.</title>
        <authorList>
            <person name="Lian D.C."/>
            <person name="Zhao X.W."/>
            <person name="Wei L."/>
        </authorList>
    </citation>
    <scope>NUCLEOTIDE SEQUENCE [LARGE SCALE GENOMIC DNA]</scope>
    <source>
        <tissue evidence="2">Nenye</tissue>
    </source>
</reference>
<dbReference type="Proteomes" id="UP001630127">
    <property type="component" value="Unassembled WGS sequence"/>
</dbReference>
<protein>
    <submittedName>
        <fullName evidence="2">Uncharacterized protein</fullName>
    </submittedName>
</protein>
<dbReference type="PANTHER" id="PTHR33972:SF26">
    <property type="match status" value="1"/>
</dbReference>
<dbReference type="PANTHER" id="PTHR33972">
    <property type="entry name" value="EXPRESSED PROTEIN"/>
    <property type="match status" value="1"/>
</dbReference>
<keyword evidence="3" id="KW-1185">Reference proteome</keyword>
<sequence length="206" mass="22371">MAMARLISQTLTHHKSYCVPLSPRILAHRHRSGKPHTAQIVEVDLDSSSSSSSSSSTTSSSSPSQSDAETINGGIKKLEEVIQNIIVRRSAPDWLPFRPGSSYWVPPPNHRNHPYGGVVEVIGRLSTAARLQSEGQIQSRSQGSSSFQFLSEDETMSFSSSHGWPSTSYFIEGSAPTYPVPVEVEVEVEVKVLDNSKGASTGEDDE</sequence>
<organism evidence="2 3">
    <name type="scientific">Cinchona calisaya</name>
    <dbReference type="NCBI Taxonomy" id="153742"/>
    <lineage>
        <taxon>Eukaryota</taxon>
        <taxon>Viridiplantae</taxon>
        <taxon>Streptophyta</taxon>
        <taxon>Embryophyta</taxon>
        <taxon>Tracheophyta</taxon>
        <taxon>Spermatophyta</taxon>
        <taxon>Magnoliopsida</taxon>
        <taxon>eudicotyledons</taxon>
        <taxon>Gunneridae</taxon>
        <taxon>Pentapetalae</taxon>
        <taxon>asterids</taxon>
        <taxon>lamiids</taxon>
        <taxon>Gentianales</taxon>
        <taxon>Rubiaceae</taxon>
        <taxon>Cinchonoideae</taxon>
        <taxon>Cinchoneae</taxon>
        <taxon>Cinchona</taxon>
    </lineage>
</organism>
<feature type="region of interest" description="Disordered" evidence="1">
    <location>
        <begin position="44"/>
        <end position="70"/>
    </location>
</feature>